<evidence type="ECO:0000259" key="1">
    <source>
        <dbReference type="PROSITE" id="PS50076"/>
    </source>
</evidence>
<dbReference type="PRINTS" id="PR00625">
    <property type="entry name" value="JDOMAIN"/>
</dbReference>
<dbReference type="RefSeq" id="WP_332081608.1">
    <property type="nucleotide sequence ID" value="NZ_JAZHYN010000020.1"/>
</dbReference>
<protein>
    <submittedName>
        <fullName evidence="2">J domain-containing protein</fullName>
    </submittedName>
</protein>
<feature type="domain" description="J" evidence="1">
    <location>
        <begin position="141"/>
        <end position="198"/>
    </location>
</feature>
<dbReference type="SMART" id="SM00271">
    <property type="entry name" value="DnaJ"/>
    <property type="match status" value="1"/>
</dbReference>
<dbReference type="SUPFAM" id="SSF46565">
    <property type="entry name" value="Chaperone J-domain"/>
    <property type="match status" value="1"/>
</dbReference>
<proteinExistence type="predicted"/>
<evidence type="ECO:0000313" key="3">
    <source>
        <dbReference type="Proteomes" id="UP001350748"/>
    </source>
</evidence>
<dbReference type="InterPro" id="IPR036869">
    <property type="entry name" value="J_dom_sf"/>
</dbReference>
<accession>A0ABU7XGS2</accession>
<evidence type="ECO:0000313" key="2">
    <source>
        <dbReference type="EMBL" id="MEF3366591.1"/>
    </source>
</evidence>
<dbReference type="InterPro" id="IPR001623">
    <property type="entry name" value="DnaJ_domain"/>
</dbReference>
<sequence>MDLNSPLFDRIRTQRQSREEPRESSVMRCDAPGCEAEGAYRAPMGRLREGQYFCFCLEHVREYNASYNYFNGMNDADVARYLKDATVGHRPTWSMGTRRGQAGFREEGAATEDPMGLYRSRFRRPAPAPKRAPRHSPVTIRAFVALGLEETADGEAIRTRYKELVKRHHPDANGGDRSREEKLREIIHAYKTLRAARLV</sequence>
<dbReference type="PROSITE" id="PS50076">
    <property type="entry name" value="DNAJ_2"/>
    <property type="match status" value="1"/>
</dbReference>
<dbReference type="CDD" id="cd06257">
    <property type="entry name" value="DnaJ"/>
    <property type="match status" value="1"/>
</dbReference>
<name>A0ABU7XGS2_9HYPH</name>
<dbReference type="Pfam" id="PF00226">
    <property type="entry name" value="DnaJ"/>
    <property type="match status" value="1"/>
</dbReference>
<dbReference type="EMBL" id="JAZHYN010000020">
    <property type="protein sequence ID" value="MEF3366591.1"/>
    <property type="molecule type" value="Genomic_DNA"/>
</dbReference>
<comment type="caution">
    <text evidence="2">The sequence shown here is derived from an EMBL/GenBank/DDBJ whole genome shotgun (WGS) entry which is preliminary data.</text>
</comment>
<keyword evidence="3" id="KW-1185">Reference proteome</keyword>
<reference evidence="2 3" key="1">
    <citation type="submission" date="2024-02" db="EMBL/GenBank/DDBJ databases">
        <authorList>
            <person name="Grouzdev D."/>
        </authorList>
    </citation>
    <scope>NUCLEOTIDE SEQUENCE [LARGE SCALE GENOMIC DNA]</scope>
    <source>
        <strain evidence="2 3">9N</strain>
    </source>
</reference>
<dbReference type="Proteomes" id="UP001350748">
    <property type="component" value="Unassembled WGS sequence"/>
</dbReference>
<gene>
    <name evidence="2" type="ORF">V3H18_08605</name>
</gene>
<dbReference type="Gene3D" id="1.10.287.110">
    <property type="entry name" value="DnaJ domain"/>
    <property type="match status" value="1"/>
</dbReference>
<organism evidence="2 3">
    <name type="scientific">Methylocystis borbori</name>
    <dbReference type="NCBI Taxonomy" id="3118750"/>
    <lineage>
        <taxon>Bacteria</taxon>
        <taxon>Pseudomonadati</taxon>
        <taxon>Pseudomonadota</taxon>
        <taxon>Alphaproteobacteria</taxon>
        <taxon>Hyphomicrobiales</taxon>
        <taxon>Methylocystaceae</taxon>
        <taxon>Methylocystis</taxon>
    </lineage>
</organism>